<accession>A0A0H3ZR67</accession>
<proteinExistence type="predicted"/>
<dbReference type="EMBL" id="KP795612">
    <property type="protein sequence ID" value="AKN38745.1"/>
    <property type="molecule type" value="Genomic_DNA"/>
</dbReference>
<organism evidence="1">
    <name type="scientific">Enterovibrio norvegicus</name>
    <dbReference type="NCBI Taxonomy" id="188144"/>
    <lineage>
        <taxon>Bacteria</taxon>
        <taxon>Pseudomonadati</taxon>
        <taxon>Pseudomonadota</taxon>
        <taxon>Gammaproteobacteria</taxon>
        <taxon>Vibrionales</taxon>
        <taxon>Vibrionaceae</taxon>
        <taxon>Enterovibrio</taxon>
    </lineage>
</organism>
<sequence>MWLPVMGMPTAGIPSFCTRKDLDDPTSGITIAEIAKYHVAIEEMVKERDG</sequence>
<protein>
    <submittedName>
        <fullName evidence="1">Uncharacterized protein</fullName>
    </submittedName>
</protein>
<reference evidence="1" key="1">
    <citation type="journal article" date="2015" name="MBio">
        <title>Eco-Evolutionary Dynamics of Episomes among Ecologically Cohesive Bacterial Populations.</title>
        <authorList>
            <person name="Xue H."/>
            <person name="Cordero O.X."/>
            <person name="Camas F.M."/>
            <person name="Trimble W."/>
            <person name="Meyer F."/>
            <person name="Guglielmini J."/>
            <person name="Rocha E.P."/>
            <person name="Polz M.F."/>
        </authorList>
    </citation>
    <scope>NUCLEOTIDE SEQUENCE</scope>
    <source>
        <strain evidence="1">FF_472</strain>
    </source>
</reference>
<dbReference type="AlphaFoldDB" id="A0A0H3ZR67"/>
<name>A0A0H3ZR67_9GAMM</name>
<evidence type="ECO:0000313" key="1">
    <source>
        <dbReference type="EMBL" id="AKN38745.1"/>
    </source>
</evidence>